<accession>A1WMG3</accession>
<dbReference type="EMBL" id="CP000542">
    <property type="protein sequence ID" value="ABM58820.1"/>
    <property type="molecule type" value="Genomic_DNA"/>
</dbReference>
<organism evidence="1 2">
    <name type="scientific">Verminephrobacter eiseniae (strain EF01-2)</name>
    <dbReference type="NCBI Taxonomy" id="391735"/>
    <lineage>
        <taxon>Bacteria</taxon>
        <taxon>Pseudomonadati</taxon>
        <taxon>Pseudomonadota</taxon>
        <taxon>Betaproteobacteria</taxon>
        <taxon>Burkholderiales</taxon>
        <taxon>Comamonadaceae</taxon>
        <taxon>Verminephrobacter</taxon>
    </lineage>
</organism>
<protein>
    <submittedName>
        <fullName evidence="1">Uncharacterized protein</fullName>
    </submittedName>
</protein>
<keyword evidence="2" id="KW-1185">Reference proteome</keyword>
<dbReference type="KEGG" id="vei:Veis_3087"/>
<dbReference type="Proteomes" id="UP000000374">
    <property type="component" value="Chromosome"/>
</dbReference>
<proteinExistence type="predicted"/>
<dbReference type="AlphaFoldDB" id="A1WMG3"/>
<sequence>MASDATPRCASMASADRQMIGDATLVCCARSSPGAWCLMSFLNHPCNFSASRSRTIGRWNDRSIAHGDVAGGGLSVLPSMACAMVTNFISSIRHKSLCNSYRRLKVLSKGGMQQPGVSNLPLE</sequence>
<name>A1WMG3_VEREI</name>
<evidence type="ECO:0000313" key="2">
    <source>
        <dbReference type="Proteomes" id="UP000000374"/>
    </source>
</evidence>
<evidence type="ECO:0000313" key="1">
    <source>
        <dbReference type="EMBL" id="ABM58820.1"/>
    </source>
</evidence>
<reference evidence="2" key="1">
    <citation type="submission" date="2006-12" db="EMBL/GenBank/DDBJ databases">
        <title>Complete sequence of chromosome 1 of Verminephrobacter eiseniae EF01-2.</title>
        <authorList>
            <person name="Copeland A."/>
            <person name="Lucas S."/>
            <person name="Lapidus A."/>
            <person name="Barry K."/>
            <person name="Detter J.C."/>
            <person name="Glavina del Rio T."/>
            <person name="Dalin E."/>
            <person name="Tice H."/>
            <person name="Pitluck S."/>
            <person name="Chertkov O."/>
            <person name="Brettin T."/>
            <person name="Bruce D."/>
            <person name="Han C."/>
            <person name="Tapia R."/>
            <person name="Gilna P."/>
            <person name="Schmutz J."/>
            <person name="Larimer F."/>
            <person name="Land M."/>
            <person name="Hauser L."/>
            <person name="Kyrpides N."/>
            <person name="Kim E."/>
            <person name="Stahl D."/>
            <person name="Richardson P."/>
        </authorList>
    </citation>
    <scope>NUCLEOTIDE SEQUENCE [LARGE SCALE GENOMIC DNA]</scope>
    <source>
        <strain evidence="2">EF01-2</strain>
    </source>
</reference>
<dbReference type="HOGENOM" id="CLU_2014284_0_0_4"/>
<gene>
    <name evidence="1" type="ordered locus">Veis_3087</name>
</gene>